<dbReference type="CDD" id="cd02440">
    <property type="entry name" value="AdoMet_MTases"/>
    <property type="match status" value="1"/>
</dbReference>
<evidence type="ECO:0000313" key="3">
    <source>
        <dbReference type="Proteomes" id="UP000315226"/>
    </source>
</evidence>
<proteinExistence type="predicted"/>
<name>A0A4Y3RST8_9ACTN</name>
<sequence>MTLAPLQHRSAAFWDNVYTRPDTIFEPIPPSERRLLQDRAGVALGQHAMDIGTGLGEWACQMAKIGLQVTGYDCSRVAIERARELHSEHGGALRFEAHDFDADAIPSPLQTGSLDLVSCRHSLQFLEIPRLIADVRRWLRPDGVLHVTTAVTEKLRDGRKIGMPEEHVQALAQDWREHDRYDLDAHGEITVVILRGPYG</sequence>
<feature type="domain" description="Methyltransferase type 11" evidence="1">
    <location>
        <begin position="50"/>
        <end position="145"/>
    </location>
</feature>
<dbReference type="GO" id="GO:0017000">
    <property type="term" value="P:antibiotic biosynthetic process"/>
    <property type="evidence" value="ECO:0007669"/>
    <property type="project" value="UniProtKB-ARBA"/>
</dbReference>
<dbReference type="OrthoDB" id="4256819at2"/>
<dbReference type="GO" id="GO:0008757">
    <property type="term" value="F:S-adenosylmethionine-dependent methyltransferase activity"/>
    <property type="evidence" value="ECO:0007669"/>
    <property type="project" value="InterPro"/>
</dbReference>
<dbReference type="InterPro" id="IPR013216">
    <property type="entry name" value="Methyltransf_11"/>
</dbReference>
<organism evidence="2 3">
    <name type="scientific">Streptomyces gardneri</name>
    <dbReference type="NCBI Taxonomy" id="66892"/>
    <lineage>
        <taxon>Bacteria</taxon>
        <taxon>Bacillati</taxon>
        <taxon>Actinomycetota</taxon>
        <taxon>Actinomycetes</taxon>
        <taxon>Kitasatosporales</taxon>
        <taxon>Streptomycetaceae</taxon>
        <taxon>Streptomyces</taxon>
    </lineage>
</organism>
<reference evidence="2 3" key="1">
    <citation type="submission" date="2019-06" db="EMBL/GenBank/DDBJ databases">
        <title>Whole genome shotgun sequence of Streptomyces gardneri NBRC 12865.</title>
        <authorList>
            <person name="Hosoyama A."/>
            <person name="Uohara A."/>
            <person name="Ohji S."/>
            <person name="Ichikawa N."/>
        </authorList>
    </citation>
    <scope>NUCLEOTIDE SEQUENCE [LARGE SCALE GENOMIC DNA]</scope>
    <source>
        <strain evidence="2 3">NBRC 12865</strain>
    </source>
</reference>
<accession>A0A4Y3RST8</accession>
<dbReference type="Proteomes" id="UP000315226">
    <property type="component" value="Unassembled WGS sequence"/>
</dbReference>
<gene>
    <name evidence="2" type="ORF">SGA01_57530</name>
</gene>
<dbReference type="AlphaFoldDB" id="A0A4Y3RST8"/>
<dbReference type="Gene3D" id="3.40.50.150">
    <property type="entry name" value="Vaccinia Virus protein VP39"/>
    <property type="match status" value="1"/>
</dbReference>
<dbReference type="SUPFAM" id="SSF53335">
    <property type="entry name" value="S-adenosyl-L-methionine-dependent methyltransferases"/>
    <property type="match status" value="1"/>
</dbReference>
<evidence type="ECO:0000259" key="1">
    <source>
        <dbReference type="Pfam" id="PF08241"/>
    </source>
</evidence>
<evidence type="ECO:0000313" key="2">
    <source>
        <dbReference type="EMBL" id="GEB60148.1"/>
    </source>
</evidence>
<dbReference type="PANTHER" id="PTHR43861">
    <property type="entry name" value="TRANS-ACONITATE 2-METHYLTRANSFERASE-RELATED"/>
    <property type="match status" value="1"/>
</dbReference>
<dbReference type="RefSeq" id="WP_141299742.1">
    <property type="nucleotide sequence ID" value="NZ_BJMN01000039.1"/>
</dbReference>
<dbReference type="Pfam" id="PF08241">
    <property type="entry name" value="Methyltransf_11"/>
    <property type="match status" value="1"/>
</dbReference>
<protein>
    <recommendedName>
        <fullName evidence="1">Methyltransferase type 11 domain-containing protein</fullName>
    </recommendedName>
</protein>
<dbReference type="EMBL" id="BJMN01000039">
    <property type="protein sequence ID" value="GEB60148.1"/>
    <property type="molecule type" value="Genomic_DNA"/>
</dbReference>
<keyword evidence="3" id="KW-1185">Reference proteome</keyword>
<comment type="caution">
    <text evidence="2">The sequence shown here is derived from an EMBL/GenBank/DDBJ whole genome shotgun (WGS) entry which is preliminary data.</text>
</comment>
<dbReference type="InterPro" id="IPR029063">
    <property type="entry name" value="SAM-dependent_MTases_sf"/>
</dbReference>